<dbReference type="InterPro" id="IPR036676">
    <property type="entry name" value="PurM-like_C_sf"/>
</dbReference>
<dbReference type="GO" id="GO:0009228">
    <property type="term" value="P:thiamine biosynthetic process"/>
    <property type="evidence" value="ECO:0007669"/>
    <property type="project" value="UniProtKB-KW"/>
</dbReference>
<feature type="binding site" evidence="1">
    <location>
        <begin position="126"/>
        <end position="127"/>
    </location>
    <ligand>
        <name>ATP</name>
        <dbReference type="ChEBI" id="CHEBI:30616"/>
    </ligand>
</feature>
<dbReference type="Gene3D" id="3.90.650.10">
    <property type="entry name" value="PurM-like C-terminal domain"/>
    <property type="match status" value="1"/>
</dbReference>
<accession>A0A176QC50</accession>
<feature type="binding site" evidence="1">
    <location>
        <position position="50"/>
    </location>
    <ligand>
        <name>Mg(2+)</name>
        <dbReference type="ChEBI" id="CHEBI:18420"/>
        <label>1</label>
    </ligand>
</feature>
<feature type="domain" description="PurM-like N-terminal" evidence="2">
    <location>
        <begin position="32"/>
        <end position="144"/>
    </location>
</feature>
<feature type="binding site" evidence="1">
    <location>
        <position position="50"/>
    </location>
    <ligand>
        <name>Mg(2+)</name>
        <dbReference type="ChEBI" id="CHEBI:18420"/>
        <label>2</label>
    </ligand>
</feature>
<sequence>MRLADLDEEAVLARLLPVLLHDEAPGVPVGPGDDAAVVEAPSGSVVATTDSMVLGVDWRDDWSSPQDVGHKLVVQNVADVAAMGARPTGLLLALSADPDTPVDWVLGLAEGVAAAAHESATPVLGGDLSGAAAGSVVLAMTVLGDLGGRAPVRRSGARVGDVVAVCGTLGRSGAGLRLYLDAELAAAADREAPEAAHRLRSSHRRPHCPWQSGAEAARAGASAMLDVSDGLVRDAGRLARASGVSVDLDGDALRAETHGDLLDVLGADAALREVLGGGEEHALLACFAGASRLPTTGAPWRVVGRVVERSGAPVLLDGVPHEVAGWDHFAG</sequence>
<feature type="binding site" evidence="1">
    <location>
        <position position="49"/>
    </location>
    <ligand>
        <name>Mg(2+)</name>
        <dbReference type="ChEBI" id="CHEBI:18420"/>
        <label>1</label>
    </ligand>
</feature>
<dbReference type="NCBIfam" id="TIGR01379">
    <property type="entry name" value="thiL"/>
    <property type="match status" value="1"/>
</dbReference>
<dbReference type="EMBL" id="LQZG01000003">
    <property type="protein sequence ID" value="OAB87259.1"/>
    <property type="molecule type" value="Genomic_DNA"/>
</dbReference>
<evidence type="ECO:0000259" key="2">
    <source>
        <dbReference type="Pfam" id="PF00586"/>
    </source>
</evidence>
<feature type="binding site" evidence="1">
    <location>
        <position position="34"/>
    </location>
    <ligand>
        <name>Mg(2+)</name>
        <dbReference type="ChEBI" id="CHEBI:18420"/>
        <label>4</label>
    </ligand>
</feature>
<dbReference type="Proteomes" id="UP000076976">
    <property type="component" value="Unassembled WGS sequence"/>
</dbReference>
<feature type="binding site" evidence="1">
    <location>
        <position position="127"/>
    </location>
    <ligand>
        <name>Mg(2+)</name>
        <dbReference type="ChEBI" id="CHEBI:18420"/>
        <label>1</label>
    </ligand>
</feature>
<dbReference type="EC" id="2.7.4.16" evidence="1"/>
<keyword evidence="1" id="KW-0547">Nucleotide-binding</keyword>
<feature type="binding site" evidence="1">
    <location>
        <position position="326"/>
    </location>
    <ligand>
        <name>substrate</name>
    </ligand>
</feature>
<feature type="binding site" evidence="1">
    <location>
        <position position="79"/>
    </location>
    <ligand>
        <name>Mg(2+)</name>
        <dbReference type="ChEBI" id="CHEBI:18420"/>
        <label>3</label>
    </ligand>
</feature>
<comment type="function">
    <text evidence="1">Catalyzes the ATP-dependent phosphorylation of thiamine-monophosphate (TMP) to form thiamine-pyrophosphate (TPP), the active form of vitamin B1.</text>
</comment>
<keyword evidence="1" id="KW-0479">Metal-binding</keyword>
<dbReference type="GO" id="GO:0009030">
    <property type="term" value="F:thiamine-phosphate kinase activity"/>
    <property type="evidence" value="ECO:0007669"/>
    <property type="project" value="UniProtKB-UniRule"/>
</dbReference>
<comment type="catalytic activity">
    <reaction evidence="1">
        <text>thiamine phosphate + ATP = thiamine diphosphate + ADP</text>
        <dbReference type="Rhea" id="RHEA:15913"/>
        <dbReference type="ChEBI" id="CHEBI:30616"/>
        <dbReference type="ChEBI" id="CHEBI:37575"/>
        <dbReference type="ChEBI" id="CHEBI:58937"/>
        <dbReference type="ChEBI" id="CHEBI:456216"/>
        <dbReference type="EC" id="2.7.4.16"/>
    </reaction>
</comment>
<dbReference type="GO" id="GO:0009229">
    <property type="term" value="P:thiamine diphosphate biosynthetic process"/>
    <property type="evidence" value="ECO:0007669"/>
    <property type="project" value="UniProtKB-UniRule"/>
</dbReference>
<dbReference type="Pfam" id="PF02769">
    <property type="entry name" value="AIRS_C"/>
    <property type="match status" value="1"/>
</dbReference>
<keyword evidence="1" id="KW-0808">Transferase</keyword>
<evidence type="ECO:0000256" key="1">
    <source>
        <dbReference type="HAMAP-Rule" id="MF_02128"/>
    </source>
</evidence>
<comment type="miscellaneous">
    <text evidence="1">Reaction mechanism of ThiL seems to utilize a direct, inline transfer of the gamma-phosphate of ATP to TMP rather than a phosphorylated enzyme intermediate.</text>
</comment>
<dbReference type="STRING" id="262209.AWH69_09360"/>
<evidence type="ECO:0000313" key="4">
    <source>
        <dbReference type="EMBL" id="OAB87259.1"/>
    </source>
</evidence>
<feature type="binding site" evidence="1">
    <location>
        <position position="229"/>
    </location>
    <ligand>
        <name>Mg(2+)</name>
        <dbReference type="ChEBI" id="CHEBI:18420"/>
        <label>5</label>
    </ligand>
</feature>
<dbReference type="PANTHER" id="PTHR30270:SF0">
    <property type="entry name" value="THIAMINE-MONOPHOSPHATE KINASE"/>
    <property type="match status" value="1"/>
</dbReference>
<feature type="binding site" evidence="1">
    <location>
        <position position="226"/>
    </location>
    <ligand>
        <name>Mg(2+)</name>
        <dbReference type="ChEBI" id="CHEBI:18420"/>
        <label>3</label>
    </ligand>
</feature>
<reference evidence="4 5" key="1">
    <citation type="submission" date="2016-01" db="EMBL/GenBank/DDBJ databases">
        <title>Janibacter melonis strain CD11_4 genome sequencing and assembly.</title>
        <authorList>
            <person name="Nair G.R."/>
            <person name="Kaur G."/>
            <person name="Chander A.M."/>
            <person name="Mayilraj S."/>
        </authorList>
    </citation>
    <scope>NUCLEOTIDE SEQUENCE [LARGE SCALE GENOMIC DNA]</scope>
    <source>
        <strain evidence="4 5">CD11-4</strain>
    </source>
</reference>
<dbReference type="InterPro" id="IPR036921">
    <property type="entry name" value="PurM-like_N_sf"/>
</dbReference>
<keyword evidence="1" id="KW-0418">Kinase</keyword>
<feature type="binding site" evidence="1">
    <location>
        <position position="228"/>
    </location>
    <ligand>
        <name>ATP</name>
        <dbReference type="ChEBI" id="CHEBI:30616"/>
    </ligand>
</feature>
<dbReference type="InterPro" id="IPR010918">
    <property type="entry name" value="PurM-like_C_dom"/>
</dbReference>
<dbReference type="InterPro" id="IPR006283">
    <property type="entry name" value="ThiL-like"/>
</dbReference>
<dbReference type="SUPFAM" id="SSF56042">
    <property type="entry name" value="PurM C-terminal domain-like"/>
    <property type="match status" value="1"/>
</dbReference>
<feature type="domain" description="PurM-like C-terminal" evidence="3">
    <location>
        <begin position="158"/>
        <end position="309"/>
    </location>
</feature>
<feature type="binding site" evidence="1">
    <location>
        <position position="48"/>
    </location>
    <ligand>
        <name>Mg(2+)</name>
        <dbReference type="ChEBI" id="CHEBI:18420"/>
        <label>4</label>
    </ligand>
</feature>
<organism evidence="4 5">
    <name type="scientific">Janibacter melonis</name>
    <dbReference type="NCBI Taxonomy" id="262209"/>
    <lineage>
        <taxon>Bacteria</taxon>
        <taxon>Bacillati</taxon>
        <taxon>Actinomycetota</taxon>
        <taxon>Actinomycetes</taxon>
        <taxon>Micrococcales</taxon>
        <taxon>Intrasporangiaceae</taxon>
        <taxon>Janibacter</taxon>
    </lineage>
</organism>
<comment type="pathway">
    <text evidence="1">Cofactor biosynthesis; thiamine diphosphate biosynthesis; thiamine diphosphate from thiamine phosphate: step 1/1.</text>
</comment>
<dbReference type="Pfam" id="PF00586">
    <property type="entry name" value="AIRS"/>
    <property type="match status" value="1"/>
</dbReference>
<gene>
    <name evidence="1" type="primary">thiL</name>
    <name evidence="4" type="ORF">AWH69_09360</name>
</gene>
<dbReference type="PANTHER" id="PTHR30270">
    <property type="entry name" value="THIAMINE-MONOPHOSPHATE KINASE"/>
    <property type="match status" value="1"/>
</dbReference>
<feature type="binding site" evidence="1">
    <location>
        <position position="79"/>
    </location>
    <ligand>
        <name>Mg(2+)</name>
        <dbReference type="ChEBI" id="CHEBI:18420"/>
        <label>2</label>
    </ligand>
</feature>
<keyword evidence="1" id="KW-0460">Magnesium</keyword>
<dbReference type="GO" id="GO:0005524">
    <property type="term" value="F:ATP binding"/>
    <property type="evidence" value="ECO:0007669"/>
    <property type="project" value="UniProtKB-UniRule"/>
</dbReference>
<dbReference type="Gene3D" id="3.30.1330.10">
    <property type="entry name" value="PurM-like, N-terminal domain"/>
    <property type="match status" value="1"/>
</dbReference>
<evidence type="ECO:0000313" key="5">
    <source>
        <dbReference type="Proteomes" id="UP000076976"/>
    </source>
</evidence>
<keyword evidence="1" id="KW-0067">ATP-binding</keyword>
<feature type="binding site" evidence="1">
    <location>
        <position position="279"/>
    </location>
    <ligand>
        <name>substrate</name>
    </ligand>
</feature>
<feature type="binding site" evidence="1">
    <location>
        <position position="34"/>
    </location>
    <ligand>
        <name>Mg(2+)</name>
        <dbReference type="ChEBI" id="CHEBI:18420"/>
        <label>3</label>
    </ligand>
</feature>
<dbReference type="AlphaFoldDB" id="A0A176QC50"/>
<dbReference type="HAMAP" id="MF_02128">
    <property type="entry name" value="TMP_kinase"/>
    <property type="match status" value="1"/>
</dbReference>
<keyword evidence="1" id="KW-0784">Thiamine biosynthesis</keyword>
<dbReference type="GO" id="GO:0000287">
    <property type="term" value="F:magnesium ion binding"/>
    <property type="evidence" value="ECO:0007669"/>
    <property type="project" value="UniProtKB-UniRule"/>
</dbReference>
<dbReference type="CDD" id="cd02194">
    <property type="entry name" value="ThiL"/>
    <property type="match status" value="1"/>
</dbReference>
<dbReference type="InterPro" id="IPR016188">
    <property type="entry name" value="PurM-like_N"/>
</dbReference>
<proteinExistence type="inferred from homology"/>
<dbReference type="PIRSF" id="PIRSF005303">
    <property type="entry name" value="Thiam_monoph_kin"/>
    <property type="match status" value="1"/>
</dbReference>
<feature type="binding site" evidence="1">
    <location>
        <position position="154"/>
    </location>
    <ligand>
        <name>ATP</name>
        <dbReference type="ChEBI" id="CHEBI:30616"/>
    </ligand>
</feature>
<keyword evidence="5" id="KW-1185">Reference proteome</keyword>
<comment type="similarity">
    <text evidence="1">Belongs to the thiamine-monophosphate kinase family.</text>
</comment>
<protein>
    <recommendedName>
        <fullName evidence="1">Thiamine-monophosphate kinase</fullName>
        <shortName evidence="1">TMP kinase</shortName>
        <shortName evidence="1">Thiamine-phosphate kinase</shortName>
        <ecNumber evidence="1">2.7.4.16</ecNumber>
    </recommendedName>
</protein>
<evidence type="ECO:0000259" key="3">
    <source>
        <dbReference type="Pfam" id="PF02769"/>
    </source>
</evidence>
<comment type="caution">
    <text evidence="1">Lacks conserved residue(s) required for the propagation of feature annotation.</text>
</comment>
<feature type="binding site" evidence="1">
    <location>
        <position position="79"/>
    </location>
    <ligand>
        <name>Mg(2+)</name>
        <dbReference type="ChEBI" id="CHEBI:18420"/>
        <label>4</label>
    </ligand>
</feature>
<dbReference type="UniPathway" id="UPA00060">
    <property type="reaction ID" value="UER00142"/>
</dbReference>
<dbReference type="SUPFAM" id="SSF55326">
    <property type="entry name" value="PurM N-terminal domain-like"/>
    <property type="match status" value="1"/>
</dbReference>
<comment type="caution">
    <text evidence="4">The sequence shown here is derived from an EMBL/GenBank/DDBJ whole genome shotgun (WGS) entry which is preliminary data.</text>
</comment>
<name>A0A176QC50_9MICO</name>
<feature type="binding site" evidence="1">
    <location>
        <position position="57"/>
    </location>
    <ligand>
        <name>substrate</name>
    </ligand>
</feature>